<dbReference type="InterPro" id="IPR050638">
    <property type="entry name" value="AA-Vitamin_Transporters"/>
</dbReference>
<dbReference type="Proteomes" id="UP000315816">
    <property type="component" value="Unassembled WGS sequence"/>
</dbReference>
<reference evidence="7 8" key="1">
    <citation type="submission" date="2019-06" db="EMBL/GenBank/DDBJ databases">
        <title>A novel species of marine bacteria.</title>
        <authorList>
            <person name="Wang Y."/>
        </authorList>
    </citation>
    <scope>NUCLEOTIDE SEQUENCE [LARGE SCALE GENOMIC DNA]</scope>
    <source>
        <strain evidence="7 8">MA1-10</strain>
    </source>
</reference>
<feature type="transmembrane region" description="Helical" evidence="5">
    <location>
        <begin position="159"/>
        <end position="177"/>
    </location>
</feature>
<keyword evidence="3 5" id="KW-1133">Transmembrane helix</keyword>
<comment type="caution">
    <text evidence="7">The sequence shown here is derived from an EMBL/GenBank/DDBJ whole genome shotgun (WGS) entry which is preliminary data.</text>
</comment>
<keyword evidence="8" id="KW-1185">Reference proteome</keyword>
<feature type="transmembrane region" description="Helical" evidence="5">
    <location>
        <begin position="220"/>
        <end position="244"/>
    </location>
</feature>
<dbReference type="RefSeq" id="WP_142853547.1">
    <property type="nucleotide sequence ID" value="NZ_FXWW01000002.1"/>
</dbReference>
<proteinExistence type="predicted"/>
<evidence type="ECO:0000256" key="3">
    <source>
        <dbReference type="ARBA" id="ARBA00022989"/>
    </source>
</evidence>
<comment type="subcellular location">
    <subcellularLocation>
        <location evidence="1">Membrane</location>
        <topology evidence="1">Multi-pass membrane protein</topology>
    </subcellularLocation>
</comment>
<dbReference type="InterPro" id="IPR037185">
    <property type="entry name" value="EmrE-like"/>
</dbReference>
<feature type="transmembrane region" description="Helical" evidence="5">
    <location>
        <begin position="134"/>
        <end position="153"/>
    </location>
</feature>
<dbReference type="OrthoDB" id="9810556at2"/>
<feature type="transmembrane region" description="Helical" evidence="5">
    <location>
        <begin position="276"/>
        <end position="292"/>
    </location>
</feature>
<feature type="transmembrane region" description="Helical" evidence="5">
    <location>
        <begin position="72"/>
        <end position="92"/>
    </location>
</feature>
<evidence type="ECO:0000259" key="6">
    <source>
        <dbReference type="Pfam" id="PF00892"/>
    </source>
</evidence>
<feature type="transmembrane region" description="Helical" evidence="5">
    <location>
        <begin position="189"/>
        <end position="208"/>
    </location>
</feature>
<dbReference type="AlphaFoldDB" id="A0A545SQY3"/>
<dbReference type="InterPro" id="IPR000620">
    <property type="entry name" value="EamA_dom"/>
</dbReference>
<dbReference type="EMBL" id="VICH01000006">
    <property type="protein sequence ID" value="TQV67383.1"/>
    <property type="molecule type" value="Genomic_DNA"/>
</dbReference>
<evidence type="ECO:0000256" key="2">
    <source>
        <dbReference type="ARBA" id="ARBA00022692"/>
    </source>
</evidence>
<feature type="transmembrane region" description="Helical" evidence="5">
    <location>
        <begin position="104"/>
        <end position="122"/>
    </location>
</feature>
<evidence type="ECO:0000256" key="5">
    <source>
        <dbReference type="SAM" id="Phobius"/>
    </source>
</evidence>
<name>A0A545SQY3_9RHOB</name>
<dbReference type="PANTHER" id="PTHR32322">
    <property type="entry name" value="INNER MEMBRANE TRANSPORTER"/>
    <property type="match status" value="1"/>
</dbReference>
<keyword evidence="4 5" id="KW-0472">Membrane</keyword>
<dbReference type="SUPFAM" id="SSF103481">
    <property type="entry name" value="Multidrug resistance efflux transporter EmrE"/>
    <property type="match status" value="2"/>
</dbReference>
<feature type="domain" description="EamA" evidence="6">
    <location>
        <begin position="13"/>
        <end position="145"/>
    </location>
</feature>
<feature type="transmembrane region" description="Helical" evidence="5">
    <location>
        <begin position="42"/>
        <end position="60"/>
    </location>
</feature>
<evidence type="ECO:0000313" key="7">
    <source>
        <dbReference type="EMBL" id="TQV67383.1"/>
    </source>
</evidence>
<gene>
    <name evidence="7" type="ORF">FIL88_09130</name>
</gene>
<evidence type="ECO:0000256" key="4">
    <source>
        <dbReference type="ARBA" id="ARBA00023136"/>
    </source>
</evidence>
<feature type="transmembrane region" description="Helical" evidence="5">
    <location>
        <begin position="251"/>
        <end position="270"/>
    </location>
</feature>
<dbReference type="PANTHER" id="PTHR32322:SF9">
    <property type="entry name" value="AMINO-ACID METABOLITE EFFLUX PUMP-RELATED"/>
    <property type="match status" value="1"/>
</dbReference>
<keyword evidence="2 5" id="KW-0812">Transmembrane</keyword>
<evidence type="ECO:0000313" key="8">
    <source>
        <dbReference type="Proteomes" id="UP000315816"/>
    </source>
</evidence>
<dbReference type="Pfam" id="PF00892">
    <property type="entry name" value="EamA"/>
    <property type="match status" value="2"/>
</dbReference>
<organism evidence="7 8">
    <name type="scientific">Aliiroseovarius halocynthiae</name>
    <dbReference type="NCBI Taxonomy" id="985055"/>
    <lineage>
        <taxon>Bacteria</taxon>
        <taxon>Pseudomonadati</taxon>
        <taxon>Pseudomonadota</taxon>
        <taxon>Alphaproteobacteria</taxon>
        <taxon>Rhodobacterales</taxon>
        <taxon>Paracoccaceae</taxon>
        <taxon>Aliiroseovarius</taxon>
    </lineage>
</organism>
<feature type="domain" description="EamA" evidence="6">
    <location>
        <begin position="159"/>
        <end position="291"/>
    </location>
</feature>
<protein>
    <submittedName>
        <fullName evidence="7">DMT family transporter</fullName>
    </submittedName>
</protein>
<accession>A0A545SQY3</accession>
<dbReference type="GO" id="GO:0016020">
    <property type="term" value="C:membrane"/>
    <property type="evidence" value="ECO:0007669"/>
    <property type="project" value="UniProtKB-SubCell"/>
</dbReference>
<feature type="transmembrane region" description="Helical" evidence="5">
    <location>
        <begin position="12"/>
        <end position="30"/>
    </location>
</feature>
<sequence length="302" mass="31763">MTQPSLQMDRTAWIMLIALAAVWGGSFFFAEVALGEVPPLTITLHRVFWTIPILAVIVAMKRIPIPRTPRIWLGYLGMGVLNNAIPFSLIFWGQTQIESGLASILNGTTAMFGAVVAGVLLADEPLTARKITGALLGLIGVGVIMGPEAMSGFNPANLAQLAILGAALSYAFASVWGRVMLAGQPPLMNALGMVTASTLIMAPVVWMVDGAPSLSLSVTTWGALLGLAALSTALAYVLYFAILVRAGAANLMLVTLLIPPFAIGLGALFLGERIGSEAWVGFAVIAVGFAVNDGRILRFFRP</sequence>
<evidence type="ECO:0000256" key="1">
    <source>
        <dbReference type="ARBA" id="ARBA00004141"/>
    </source>
</evidence>